<dbReference type="Pfam" id="PF08150">
    <property type="entry name" value="FerB"/>
    <property type="match status" value="1"/>
</dbReference>
<feature type="compositionally biased region" description="Basic residues" evidence="6">
    <location>
        <begin position="176"/>
        <end position="185"/>
    </location>
</feature>
<feature type="compositionally biased region" description="Basic and acidic residues" evidence="6">
    <location>
        <begin position="304"/>
        <end position="316"/>
    </location>
</feature>
<evidence type="ECO:0000256" key="2">
    <source>
        <dbReference type="ARBA" id="ARBA00022692"/>
    </source>
</evidence>
<reference evidence="8 9" key="1">
    <citation type="journal article" date="2018" name="Sci. Rep.">
        <title>Comparative analysis of the Pocillopora damicornis genome highlights role of immune system in coral evolution.</title>
        <authorList>
            <person name="Cunning R."/>
            <person name="Bay R.A."/>
            <person name="Gillette P."/>
            <person name="Baker A.C."/>
            <person name="Traylor-Knowles N."/>
        </authorList>
    </citation>
    <scope>NUCLEOTIDE SEQUENCE [LARGE SCALE GENOMIC DNA]</scope>
    <source>
        <strain evidence="8">RSMAS</strain>
        <tissue evidence="8">Whole animal</tissue>
    </source>
</reference>
<feature type="domain" description="C2" evidence="7">
    <location>
        <begin position="1"/>
        <end position="118"/>
    </location>
</feature>
<dbReference type="InterPro" id="IPR012561">
    <property type="entry name" value="Ferlin_B-domain"/>
</dbReference>
<dbReference type="STRING" id="46731.A0A3M6UVZ3"/>
<evidence type="ECO:0000256" key="4">
    <source>
        <dbReference type="ARBA" id="ARBA00022989"/>
    </source>
</evidence>
<dbReference type="OrthoDB" id="5953065at2759"/>
<protein>
    <recommendedName>
        <fullName evidence="7">C2 domain-containing protein</fullName>
    </recommendedName>
</protein>
<dbReference type="Pfam" id="PF00168">
    <property type="entry name" value="C2"/>
    <property type="match status" value="3"/>
</dbReference>
<feature type="domain" description="C2" evidence="7">
    <location>
        <begin position="181"/>
        <end position="298"/>
    </location>
</feature>
<dbReference type="Gene3D" id="2.60.40.150">
    <property type="entry name" value="C2 domain"/>
    <property type="match status" value="3"/>
</dbReference>
<comment type="subcellular location">
    <subcellularLocation>
        <location evidence="1">Membrane</location>
        <topology evidence="1">Single-pass membrane protein</topology>
    </subcellularLocation>
</comment>
<feature type="domain" description="C2" evidence="7">
    <location>
        <begin position="356"/>
        <end position="492"/>
    </location>
</feature>
<dbReference type="PROSITE" id="PS50004">
    <property type="entry name" value="C2"/>
    <property type="match status" value="3"/>
</dbReference>
<gene>
    <name evidence="8" type="ORF">pdam_00006779</name>
</gene>
<dbReference type="Pfam" id="PF08151">
    <property type="entry name" value="FerI"/>
    <property type="match status" value="1"/>
</dbReference>
<dbReference type="CDD" id="cd04011">
    <property type="entry name" value="C2B_Ferlin"/>
    <property type="match status" value="1"/>
</dbReference>
<organism evidence="8 9">
    <name type="scientific">Pocillopora damicornis</name>
    <name type="common">Cauliflower coral</name>
    <name type="synonym">Millepora damicornis</name>
    <dbReference type="NCBI Taxonomy" id="46731"/>
    <lineage>
        <taxon>Eukaryota</taxon>
        <taxon>Metazoa</taxon>
        <taxon>Cnidaria</taxon>
        <taxon>Anthozoa</taxon>
        <taxon>Hexacorallia</taxon>
        <taxon>Scleractinia</taxon>
        <taxon>Astrocoeniina</taxon>
        <taxon>Pocilloporidae</taxon>
        <taxon>Pocillopora</taxon>
    </lineage>
</organism>
<dbReference type="InterPro" id="IPR037721">
    <property type="entry name" value="Ferlin"/>
</dbReference>
<dbReference type="EMBL" id="RCHS01000611">
    <property type="protein sequence ID" value="RMX57790.1"/>
    <property type="molecule type" value="Genomic_DNA"/>
</dbReference>
<keyword evidence="3" id="KW-0677">Repeat</keyword>
<keyword evidence="5" id="KW-0472">Membrane</keyword>
<evidence type="ECO:0000259" key="7">
    <source>
        <dbReference type="PROSITE" id="PS50004"/>
    </source>
</evidence>
<dbReference type="SMART" id="SM01201">
    <property type="entry name" value="FerB"/>
    <property type="match status" value="1"/>
</dbReference>
<dbReference type="GO" id="GO:0061025">
    <property type="term" value="P:membrane fusion"/>
    <property type="evidence" value="ECO:0007669"/>
    <property type="project" value="TreeGrafter"/>
</dbReference>
<evidence type="ECO:0000256" key="1">
    <source>
        <dbReference type="ARBA" id="ARBA00004167"/>
    </source>
</evidence>
<comment type="caution">
    <text evidence="8">The sequence shown here is derived from an EMBL/GenBank/DDBJ whole genome shotgun (WGS) entry which is preliminary data.</text>
</comment>
<dbReference type="InterPro" id="IPR037720">
    <property type="entry name" value="C2B_Ferlin"/>
</dbReference>
<dbReference type="AlphaFoldDB" id="A0A3M6UVZ3"/>
<feature type="region of interest" description="Disordered" evidence="6">
    <location>
        <begin position="304"/>
        <end position="330"/>
    </location>
</feature>
<evidence type="ECO:0000313" key="9">
    <source>
        <dbReference type="Proteomes" id="UP000275408"/>
    </source>
</evidence>
<evidence type="ECO:0000256" key="6">
    <source>
        <dbReference type="SAM" id="MobiDB-lite"/>
    </source>
</evidence>
<dbReference type="PANTHER" id="PTHR12546">
    <property type="entry name" value="FER-1-LIKE"/>
    <property type="match status" value="1"/>
</dbReference>
<dbReference type="GO" id="GO:0016020">
    <property type="term" value="C:membrane"/>
    <property type="evidence" value="ECO:0007669"/>
    <property type="project" value="UniProtKB-SubCell"/>
</dbReference>
<dbReference type="PANTHER" id="PTHR12546:SF33">
    <property type="entry name" value="SPERM VESICLE FUSION PROTEIN FER-1"/>
    <property type="match status" value="1"/>
</dbReference>
<dbReference type="InterPro" id="IPR000008">
    <property type="entry name" value="C2_dom"/>
</dbReference>
<keyword evidence="2" id="KW-0812">Transmembrane</keyword>
<dbReference type="Proteomes" id="UP000275408">
    <property type="component" value="Unassembled WGS sequence"/>
</dbReference>
<dbReference type="InterPro" id="IPR037722">
    <property type="entry name" value="C2C_Ferlin"/>
</dbReference>
<feature type="region of interest" description="Disordered" evidence="6">
    <location>
        <begin position="165"/>
        <end position="190"/>
    </location>
</feature>
<keyword evidence="9" id="KW-1185">Reference proteome</keyword>
<name>A0A3M6UVZ3_POCDA</name>
<dbReference type="SMART" id="SM00239">
    <property type="entry name" value="C2"/>
    <property type="match status" value="3"/>
</dbReference>
<dbReference type="SUPFAM" id="SSF49562">
    <property type="entry name" value="C2 domain (Calcium/lipid-binding domain, CaLB)"/>
    <property type="match status" value="3"/>
</dbReference>
<evidence type="ECO:0000313" key="8">
    <source>
        <dbReference type="EMBL" id="RMX57790.1"/>
    </source>
</evidence>
<evidence type="ECO:0000256" key="3">
    <source>
        <dbReference type="ARBA" id="ARBA00022737"/>
    </source>
</evidence>
<evidence type="ECO:0000256" key="5">
    <source>
        <dbReference type="ARBA" id="ARBA00023136"/>
    </source>
</evidence>
<dbReference type="GO" id="GO:0007009">
    <property type="term" value="P:plasma membrane organization"/>
    <property type="evidence" value="ECO:0007669"/>
    <property type="project" value="TreeGrafter"/>
</dbReference>
<sequence length="863" mass="97301">MTAYVNLDSEAQLTSMLKVVVNNASNLPNVDKFSGKSDPYVIVSFQGQEQRTDVIKDNLNPEWNKEFEYDLNGKELSAQETLLFKVKDWEKITANRLLGSATVPLNNLVRSKSKSVDTEVNLVDGEQRATPAKLKISLSYDPPPSATKGEAQEGGIEAGEEVKEFETTGGEPGKVGVKRTRRGQKGKALSNKPQDFQIRVKVFEARQLTGGNIHPVVRVSVADQDRDTKIKKCTNNPAFNENFSFNFHSTPMDLFEETVSFEVFDSRKYRADSLLGYFELDIYSIYDMPGHSFIRKWMLLSNPKDKGGDETEEKSAKGVRGTSRGGSPSGYLKATVTVLGPGDKPPPLSKLAGEDSSDDIEANLLRPAGVGLQDAVFTFKVYRAEDLPQMDTAVMQGVKKFFNMQQEDEKLVDPYVLFQFCGKENRTSVKYKTDCPEFKEIIKVPFMFPSMCQRVKIQMFDWDRLTDDDCIATTFLSLASMSGQGEEGFLPTFGPCWLNFYGSPREFSELPDEQEDLNDGKGEGVAYRGRLLVELETKLGEEIDKELEVMKGPELIRVQPYLSRSKYKLFACFYEASMVFDVDGPIEFEVSIADESCYFVGNYGNMMDESVAPSNTPPCNAVYDGSNYYYLPWSSEKPCVCVESYWENISFRLEPLNALLRIIDRVRSIAQDATELKEKATNVEDALSDVNGFLQRLQDLAEEPQNSLPDVILWMISGSTRIAYHRIPAYHVLFSPKEEACGKFCGKTMEIEMKYPGKKALNIADHPELPAIVRVELWFGLEQYQSNWTAREQREGDFGVLAETYENEVKIGFWTKKALTRPGFSNASGELPLPKKKFQAPEGWEFEGDWYIAPEMRSGLFLT</sequence>
<dbReference type="InterPro" id="IPR035892">
    <property type="entry name" value="C2_domain_sf"/>
</dbReference>
<dbReference type="InterPro" id="IPR012968">
    <property type="entry name" value="FerIin_dom"/>
</dbReference>
<dbReference type="SMART" id="SM01202">
    <property type="entry name" value="FerI"/>
    <property type="match status" value="1"/>
</dbReference>
<dbReference type="CDD" id="cd04018">
    <property type="entry name" value="C2C_Ferlin"/>
    <property type="match status" value="1"/>
</dbReference>
<accession>A0A3M6UVZ3</accession>
<keyword evidence="4" id="KW-1133">Transmembrane helix</keyword>
<proteinExistence type="predicted"/>